<feature type="repeat" description="ANK" evidence="3">
    <location>
        <begin position="170"/>
        <end position="202"/>
    </location>
</feature>
<feature type="repeat" description="ANK" evidence="3">
    <location>
        <begin position="137"/>
        <end position="169"/>
    </location>
</feature>
<dbReference type="InterPro" id="IPR002110">
    <property type="entry name" value="Ankyrin_rpt"/>
</dbReference>
<dbReference type="Proteomes" id="UP001497392">
    <property type="component" value="Unassembled WGS sequence"/>
</dbReference>
<dbReference type="Gene3D" id="3.30.40.10">
    <property type="entry name" value="Zinc/RING finger domain, C3HC4 (zinc finger)"/>
    <property type="match status" value="1"/>
</dbReference>
<keyword evidence="8" id="KW-1185">Reference proteome</keyword>
<keyword evidence="1" id="KW-0677">Repeat</keyword>
<feature type="region of interest" description="Disordered" evidence="5">
    <location>
        <begin position="226"/>
        <end position="300"/>
    </location>
</feature>
<name>A0ABP1FTC6_9CHLO</name>
<dbReference type="SMART" id="SM00504">
    <property type="entry name" value="Ubox"/>
    <property type="match status" value="1"/>
</dbReference>
<dbReference type="CDD" id="cd16655">
    <property type="entry name" value="RING-Ubox_WDSUB1-like"/>
    <property type="match status" value="1"/>
</dbReference>
<dbReference type="SUPFAM" id="SSF48403">
    <property type="entry name" value="Ankyrin repeat"/>
    <property type="match status" value="1"/>
</dbReference>
<protein>
    <submittedName>
        <fullName evidence="7">G4763 protein</fullName>
    </submittedName>
</protein>
<evidence type="ECO:0000313" key="8">
    <source>
        <dbReference type="Proteomes" id="UP001497392"/>
    </source>
</evidence>
<feature type="repeat" description="ANK" evidence="3">
    <location>
        <begin position="71"/>
        <end position="103"/>
    </location>
</feature>
<evidence type="ECO:0000256" key="1">
    <source>
        <dbReference type="ARBA" id="ARBA00022737"/>
    </source>
</evidence>
<evidence type="ECO:0000313" key="7">
    <source>
        <dbReference type="EMBL" id="CAL5222404.1"/>
    </source>
</evidence>
<dbReference type="PROSITE" id="PS50297">
    <property type="entry name" value="ANK_REP_REGION"/>
    <property type="match status" value="5"/>
</dbReference>
<dbReference type="InterPro" id="IPR013083">
    <property type="entry name" value="Znf_RING/FYVE/PHD"/>
</dbReference>
<reference evidence="7 8" key="1">
    <citation type="submission" date="2024-06" db="EMBL/GenBank/DDBJ databases">
        <authorList>
            <person name="Kraege A."/>
            <person name="Thomma B."/>
        </authorList>
    </citation>
    <scope>NUCLEOTIDE SEQUENCE [LARGE SCALE GENOMIC DNA]</scope>
</reference>
<evidence type="ECO:0000256" key="3">
    <source>
        <dbReference type="PROSITE-ProRule" id="PRU00023"/>
    </source>
</evidence>
<feature type="repeat" description="ANK" evidence="3">
    <location>
        <begin position="38"/>
        <end position="70"/>
    </location>
</feature>
<dbReference type="InterPro" id="IPR036770">
    <property type="entry name" value="Ankyrin_rpt-contain_sf"/>
</dbReference>
<evidence type="ECO:0000259" key="6">
    <source>
        <dbReference type="PROSITE" id="PS51698"/>
    </source>
</evidence>
<dbReference type="PRINTS" id="PR01415">
    <property type="entry name" value="ANKYRIN"/>
</dbReference>
<gene>
    <name evidence="7" type="primary">g4763</name>
    <name evidence="7" type="ORF">VP750_LOCUS4063</name>
</gene>
<sequence>MGQGQSRNLFEAAASDELERARYFIEHDRTDVNSTDKDGWTPLHFAAYGGSVEVARELLKLGARPRTADKGGRTPLHLAALQGHMQLVKLLENSGANVNAADEHGMAPLHKAAVQGHAETVAELLAHGAHIDAKLTDGSTALHLAAWKNKMDVVKTLINTGANYRAVKNDGQTALHEAAEAGQKEAVEYLLSMGANTQAQDEDGATPAVLASKAGHREIADLIAAGGSPAGRHALPTQAPARKHEDSTTYTYDQLRGGYKAPTSANPTAPPMPSAPGMPDYTASRAGEGAGKPGTDKDFWNRALQTPISDKQPARGSDVHYPELYSGGAGGAAVQSGKGEWWKSHVGKDLSADFPTKPRPESMPDSAKQGRPNPRKDFEENVLRNAQGLWRMLQGKPKDEHEERAQRTERERLEKLKIDDEWAGGAKSDWAGRQAVPRVEKYDIKPYEPEDDDEYRTDAEKAKLQAELPAGGAASGGATAQVRRRLAELELDMDRQQGWVRGGTKSEGHNAQAQKERMHSQEAEISALRRQLESMQVASSRARAGGAGRRQYDGSVPAGYICPITQEVMEEPVLAADGYSYERSAILQWLQLGHTSSPMTNQPLEHPGLTSNRALRAAIQQWKST</sequence>
<proteinExistence type="predicted"/>
<evidence type="ECO:0000256" key="5">
    <source>
        <dbReference type="SAM" id="MobiDB-lite"/>
    </source>
</evidence>
<dbReference type="PANTHER" id="PTHR24173:SF74">
    <property type="entry name" value="ANKYRIN REPEAT DOMAIN-CONTAINING PROTEIN 16"/>
    <property type="match status" value="1"/>
</dbReference>
<comment type="caution">
    <text evidence="7">The sequence shown here is derived from an EMBL/GenBank/DDBJ whole genome shotgun (WGS) entry which is preliminary data.</text>
</comment>
<organism evidence="7 8">
    <name type="scientific">Coccomyxa viridis</name>
    <dbReference type="NCBI Taxonomy" id="1274662"/>
    <lineage>
        <taxon>Eukaryota</taxon>
        <taxon>Viridiplantae</taxon>
        <taxon>Chlorophyta</taxon>
        <taxon>core chlorophytes</taxon>
        <taxon>Trebouxiophyceae</taxon>
        <taxon>Trebouxiophyceae incertae sedis</taxon>
        <taxon>Coccomyxaceae</taxon>
        <taxon>Coccomyxa</taxon>
    </lineage>
</organism>
<feature type="region of interest" description="Disordered" evidence="5">
    <location>
        <begin position="349"/>
        <end position="412"/>
    </location>
</feature>
<feature type="repeat" description="ANK" evidence="3">
    <location>
        <begin position="104"/>
        <end position="136"/>
    </location>
</feature>
<accession>A0ABP1FTC6</accession>
<evidence type="ECO:0000256" key="2">
    <source>
        <dbReference type="ARBA" id="ARBA00023043"/>
    </source>
</evidence>
<feature type="domain" description="U-box" evidence="6">
    <location>
        <begin position="555"/>
        <end position="625"/>
    </location>
</feature>
<keyword evidence="2 3" id="KW-0040">ANK repeat</keyword>
<dbReference type="InterPro" id="IPR003613">
    <property type="entry name" value="Ubox_domain"/>
</dbReference>
<dbReference type="PANTHER" id="PTHR24173">
    <property type="entry name" value="ANKYRIN REPEAT CONTAINING"/>
    <property type="match status" value="1"/>
</dbReference>
<dbReference type="PROSITE" id="PS51698">
    <property type="entry name" value="U_BOX"/>
    <property type="match status" value="1"/>
</dbReference>
<feature type="compositionally biased region" description="Basic and acidic residues" evidence="5">
    <location>
        <begin position="396"/>
        <end position="412"/>
    </location>
</feature>
<dbReference type="Pfam" id="PF12796">
    <property type="entry name" value="Ank_2"/>
    <property type="match status" value="2"/>
</dbReference>
<feature type="coiled-coil region" evidence="4">
    <location>
        <begin position="511"/>
        <end position="538"/>
    </location>
</feature>
<dbReference type="PROSITE" id="PS50088">
    <property type="entry name" value="ANK_REPEAT"/>
    <property type="match status" value="5"/>
</dbReference>
<dbReference type="Pfam" id="PF04564">
    <property type="entry name" value="U-box"/>
    <property type="match status" value="1"/>
</dbReference>
<dbReference type="Pfam" id="PF13637">
    <property type="entry name" value="Ank_4"/>
    <property type="match status" value="1"/>
</dbReference>
<keyword evidence="4" id="KW-0175">Coiled coil</keyword>
<dbReference type="SUPFAM" id="SSF57850">
    <property type="entry name" value="RING/U-box"/>
    <property type="match status" value="1"/>
</dbReference>
<dbReference type="Gene3D" id="1.25.40.20">
    <property type="entry name" value="Ankyrin repeat-containing domain"/>
    <property type="match status" value="3"/>
</dbReference>
<evidence type="ECO:0000256" key="4">
    <source>
        <dbReference type="SAM" id="Coils"/>
    </source>
</evidence>
<dbReference type="SMART" id="SM00248">
    <property type="entry name" value="ANK"/>
    <property type="match status" value="7"/>
</dbReference>
<dbReference type="EMBL" id="CAXHTA020000007">
    <property type="protein sequence ID" value="CAL5222404.1"/>
    <property type="molecule type" value="Genomic_DNA"/>
</dbReference>
<feature type="compositionally biased region" description="Basic and acidic residues" evidence="5">
    <location>
        <begin position="349"/>
        <end position="362"/>
    </location>
</feature>